<gene>
    <name evidence="1" type="ORF">CUU66_18035</name>
</gene>
<keyword evidence="2" id="KW-1185">Reference proteome</keyword>
<proteinExistence type="predicted"/>
<evidence type="ECO:0000313" key="1">
    <source>
        <dbReference type="EMBL" id="PLT28582.1"/>
    </source>
</evidence>
<comment type="caution">
    <text evidence="1">The sequence shown here is derived from an EMBL/GenBank/DDBJ whole genome shotgun (WGS) entry which is preliminary data.</text>
</comment>
<dbReference type="EMBL" id="PGUY01000057">
    <property type="protein sequence ID" value="PLT28582.1"/>
    <property type="molecule type" value="Genomic_DNA"/>
</dbReference>
<dbReference type="AlphaFoldDB" id="A0A2N5M2M1"/>
<evidence type="ECO:0000313" key="2">
    <source>
        <dbReference type="Proteomes" id="UP000234748"/>
    </source>
</evidence>
<dbReference type="RefSeq" id="WP_101644730.1">
    <property type="nucleotide sequence ID" value="NZ_PGUY01000057.1"/>
</dbReference>
<name>A0A2N5M2M1_9BACI</name>
<dbReference type="Proteomes" id="UP000234748">
    <property type="component" value="Unassembled WGS sequence"/>
</dbReference>
<organism evidence="1 2">
    <name type="scientific">Peribacillus deserti</name>
    <dbReference type="NCBI Taxonomy" id="673318"/>
    <lineage>
        <taxon>Bacteria</taxon>
        <taxon>Bacillati</taxon>
        <taxon>Bacillota</taxon>
        <taxon>Bacilli</taxon>
        <taxon>Bacillales</taxon>
        <taxon>Bacillaceae</taxon>
        <taxon>Peribacillus</taxon>
    </lineage>
</organism>
<sequence>MKSLYYINERMMIQGLDKKESTLAQVNSLRSYIAENSLQTIKLNPHQINDYYTILHALLFDLEKTGTRYEYFLYYSDEAVAKFIHLYPERWEQIGLYFNELKCCSH</sequence>
<reference evidence="1 2" key="1">
    <citation type="submission" date="2017-11" db="EMBL/GenBank/DDBJ databases">
        <title>Comparitive Functional Genomics of Dry Heat Resistant strains isolated from the Viking Spacecraft.</title>
        <authorList>
            <person name="Seuylemezian A."/>
            <person name="Cooper K."/>
            <person name="Vaishampayan P."/>
        </authorList>
    </citation>
    <scope>NUCLEOTIDE SEQUENCE [LARGE SCALE GENOMIC DNA]</scope>
    <source>
        <strain evidence="1 2">V1-29</strain>
    </source>
</reference>
<accession>A0A2N5M2M1</accession>
<protein>
    <submittedName>
        <fullName evidence="1">Uncharacterized protein</fullName>
    </submittedName>
</protein>